<dbReference type="AlphaFoldDB" id="G4TV25"/>
<evidence type="ECO:0000256" key="1">
    <source>
        <dbReference type="SAM" id="MobiDB-lite"/>
    </source>
</evidence>
<comment type="caution">
    <text evidence="2">The sequence shown here is derived from an EMBL/GenBank/DDBJ whole genome shotgun (WGS) entry which is preliminary data.</text>
</comment>
<dbReference type="InParanoid" id="G4TV25"/>
<proteinExistence type="predicted"/>
<evidence type="ECO:0000313" key="2">
    <source>
        <dbReference type="EMBL" id="CCA75168.1"/>
    </source>
</evidence>
<organism evidence="2 3">
    <name type="scientific">Serendipita indica (strain DSM 11827)</name>
    <name type="common">Root endophyte fungus</name>
    <name type="synonym">Piriformospora indica</name>
    <dbReference type="NCBI Taxonomy" id="1109443"/>
    <lineage>
        <taxon>Eukaryota</taxon>
        <taxon>Fungi</taxon>
        <taxon>Dikarya</taxon>
        <taxon>Basidiomycota</taxon>
        <taxon>Agaricomycotina</taxon>
        <taxon>Agaricomycetes</taxon>
        <taxon>Sebacinales</taxon>
        <taxon>Serendipitaceae</taxon>
        <taxon>Serendipita</taxon>
    </lineage>
</organism>
<feature type="region of interest" description="Disordered" evidence="1">
    <location>
        <begin position="132"/>
        <end position="283"/>
    </location>
</feature>
<dbReference type="OrthoDB" id="3139046at2759"/>
<feature type="compositionally biased region" description="Low complexity" evidence="1">
    <location>
        <begin position="247"/>
        <end position="283"/>
    </location>
</feature>
<dbReference type="EMBL" id="CAFZ01000407">
    <property type="protein sequence ID" value="CCA75168.1"/>
    <property type="molecule type" value="Genomic_DNA"/>
</dbReference>
<feature type="region of interest" description="Disordered" evidence="1">
    <location>
        <begin position="379"/>
        <end position="403"/>
    </location>
</feature>
<evidence type="ECO:0000313" key="3">
    <source>
        <dbReference type="Proteomes" id="UP000007148"/>
    </source>
</evidence>
<accession>G4TV25</accession>
<sequence>MPRYDPGPVNQFIVPDDPYALPPQAPKHKRGKSISALERIAVFTEVTQRVKRRLRNAIAGAVGASSGVGIRTKRKSQDAMNVDSVWNGWHAPVQHSITVTAQEPQSVEIPEPPVEYNRFSVVMKDNWSVSDLSMHDGEQSSAPTPRATTPEPATPKYNKTFIVEPHDEEEGAEDDEEGTEYAGEEEEEEEENSSPTQHIQQLRTETPKRRPLSTVGSLTPMDEDPPTPKAPTSAPQQVVKSPKPTRRQSTQSTCTTRSQQKTPTLASRTSSTESSPPKTPKLTLQTNFNKTPVAEGSNFVLAGLVDNTLSTSPVGLGLGLSFGEHSPVYGRQESMEVVLPTALLLEHNTFATILHEEQELKPLHMKVADIPSLLPAANISEKKSIQKPKSRRGSLNTDPPSTCTSRRAAILAHKRNASKNSLGSGVVDQSRDSISAATLRAQIDALPNEQQESPSRWKPWLHPQLSSPFGGQRVHLAPQPLSLFTPPTHTSSILH</sequence>
<protein>
    <submittedName>
        <fullName evidence="2">Uncharacterized protein</fullName>
    </submittedName>
</protein>
<name>G4TV25_SERID</name>
<dbReference type="HOGENOM" id="CLU_551073_0_0_1"/>
<gene>
    <name evidence="2" type="ORF">PIIN_09152</name>
</gene>
<feature type="compositionally biased region" description="Polar residues" evidence="1">
    <location>
        <begin position="193"/>
        <end position="204"/>
    </location>
</feature>
<reference evidence="2 3" key="1">
    <citation type="journal article" date="2011" name="PLoS Pathog.">
        <title>Endophytic Life Strategies Decoded by Genome and Transcriptome Analyses of the Mutualistic Root Symbiont Piriformospora indica.</title>
        <authorList>
            <person name="Zuccaro A."/>
            <person name="Lahrmann U."/>
            <person name="Guldener U."/>
            <person name="Langen G."/>
            <person name="Pfiffi S."/>
            <person name="Biedenkopf D."/>
            <person name="Wong P."/>
            <person name="Samans B."/>
            <person name="Grimm C."/>
            <person name="Basiewicz M."/>
            <person name="Murat C."/>
            <person name="Martin F."/>
            <person name="Kogel K.H."/>
        </authorList>
    </citation>
    <scope>NUCLEOTIDE SEQUENCE [LARGE SCALE GENOMIC DNA]</scope>
    <source>
        <strain evidence="2 3">DSM 11827</strain>
    </source>
</reference>
<feature type="region of interest" description="Disordered" evidence="1">
    <location>
        <begin position="1"/>
        <end position="30"/>
    </location>
</feature>
<feature type="compositionally biased region" description="Acidic residues" evidence="1">
    <location>
        <begin position="166"/>
        <end position="192"/>
    </location>
</feature>
<dbReference type="Proteomes" id="UP000007148">
    <property type="component" value="Unassembled WGS sequence"/>
</dbReference>
<feature type="compositionally biased region" description="Low complexity" evidence="1">
    <location>
        <begin position="142"/>
        <end position="155"/>
    </location>
</feature>
<keyword evidence="3" id="KW-1185">Reference proteome</keyword>
<feature type="compositionally biased region" description="Polar residues" evidence="1">
    <location>
        <begin position="393"/>
        <end position="403"/>
    </location>
</feature>